<name>A0AAF5Q4U4_WUCBA</name>
<dbReference type="Proteomes" id="UP000093561">
    <property type="component" value="Unassembled WGS sequence"/>
</dbReference>
<protein>
    <submittedName>
        <fullName evidence="3">Uncharacterized protein</fullName>
    </submittedName>
</protein>
<keyword evidence="1" id="KW-0472">Membrane</keyword>
<dbReference type="AlphaFoldDB" id="A0AAF5Q4U4"/>
<evidence type="ECO:0000313" key="3">
    <source>
        <dbReference type="WBParaSite" id="mrna-Wban_10199"/>
    </source>
</evidence>
<evidence type="ECO:0000256" key="1">
    <source>
        <dbReference type="SAM" id="Phobius"/>
    </source>
</evidence>
<feature type="transmembrane region" description="Helical" evidence="1">
    <location>
        <begin position="160"/>
        <end position="183"/>
    </location>
</feature>
<evidence type="ECO:0000313" key="2">
    <source>
        <dbReference type="Proteomes" id="UP000093561"/>
    </source>
</evidence>
<feature type="transmembrane region" description="Helical" evidence="1">
    <location>
        <begin position="77"/>
        <end position="97"/>
    </location>
</feature>
<reference evidence="2" key="2">
    <citation type="journal article" date="2016" name="Mol. Ecol.">
        <title>Population genomics of the filarial nematode parasite Wuchereria bancrofti from mosquitoes.</title>
        <authorList>
            <person name="Small S.T."/>
            <person name="Reimer L.J."/>
            <person name="Tisch D.J."/>
            <person name="King C.L."/>
            <person name="Christensen B.M."/>
            <person name="Siba P.M."/>
            <person name="Kazura J.W."/>
            <person name="Serre D."/>
            <person name="Zimmerman P.A."/>
        </authorList>
    </citation>
    <scope>NUCLEOTIDE SEQUENCE</scope>
    <source>
        <strain evidence="2">pt0022</strain>
    </source>
</reference>
<reference evidence="3" key="3">
    <citation type="submission" date="2024-02" db="UniProtKB">
        <authorList>
            <consortium name="WormBaseParasite"/>
        </authorList>
    </citation>
    <scope>IDENTIFICATION</scope>
    <source>
        <strain evidence="3">pt0022</strain>
    </source>
</reference>
<keyword evidence="1" id="KW-0812">Transmembrane</keyword>
<sequence length="224" mass="25386">MQLVNILPSVQLFCHICPAFEASCYDPRVKCNEAIGNYRYYSKCYNFKNDRILTNSNYTWEQVVIASTRTSEALLNFHQIFIAIIAVIAILGIRFYAKIARFVVIFPQLCVLICIIYATAKASQNTLASIAEGFSPDPQKFLDLKQYCGNMEKTYTSFDIIALTVITFLPLSVIIIITMIYITKAYGTGKAIKSLFVADHRWAPELGDNRQQALHEERAARAMI</sequence>
<organism evidence="2 3">
    <name type="scientific">Wuchereria bancrofti</name>
    <dbReference type="NCBI Taxonomy" id="6293"/>
    <lineage>
        <taxon>Eukaryota</taxon>
        <taxon>Metazoa</taxon>
        <taxon>Ecdysozoa</taxon>
        <taxon>Nematoda</taxon>
        <taxon>Chromadorea</taxon>
        <taxon>Rhabditida</taxon>
        <taxon>Spirurina</taxon>
        <taxon>Spiruromorpha</taxon>
        <taxon>Filarioidea</taxon>
        <taxon>Onchocercidae</taxon>
        <taxon>Wuchereria</taxon>
    </lineage>
</organism>
<proteinExistence type="predicted"/>
<reference evidence="2" key="1">
    <citation type="submission" date="2015-03" db="EMBL/GenBank/DDBJ databases">
        <title>Wuchereria bancrofti Genome Sequencing Papua New Guinea Strain.</title>
        <authorList>
            <person name="Small S.T."/>
            <person name="Serre D."/>
            <person name="Zimmerman P.A."/>
        </authorList>
    </citation>
    <scope>NUCLEOTIDE SEQUENCE [LARGE SCALE GENOMIC DNA]</scope>
    <source>
        <strain evidence="2">pt0022</strain>
    </source>
</reference>
<feature type="transmembrane region" description="Helical" evidence="1">
    <location>
        <begin position="102"/>
        <end position="120"/>
    </location>
</feature>
<keyword evidence="1" id="KW-1133">Transmembrane helix</keyword>
<accession>A0AAF5Q4U4</accession>
<dbReference type="WBParaSite" id="mrna-Wban_10199">
    <property type="protein sequence ID" value="mrna-Wban_10199"/>
    <property type="gene ID" value="Wban_10199"/>
</dbReference>